<comment type="caution">
    <text evidence="1">The sequence shown here is derived from an EMBL/GenBank/DDBJ whole genome shotgun (WGS) entry which is preliminary data.</text>
</comment>
<keyword evidence="2" id="KW-1185">Reference proteome</keyword>
<accession>A0A3R7EWF8</accession>
<evidence type="ECO:0000313" key="2">
    <source>
        <dbReference type="Proteomes" id="UP000286415"/>
    </source>
</evidence>
<dbReference type="Proteomes" id="UP000286415">
    <property type="component" value="Unassembled WGS sequence"/>
</dbReference>
<dbReference type="EMBL" id="NIRI02000056">
    <property type="protein sequence ID" value="KAG5446640.1"/>
    <property type="molecule type" value="Genomic_DNA"/>
</dbReference>
<proteinExistence type="predicted"/>
<dbReference type="InParanoid" id="A0A3R7EWF8"/>
<name>A0A3R7EWF8_CLOSI</name>
<reference evidence="1 2" key="1">
    <citation type="journal article" date="2018" name="Biotechnol. Adv.">
        <title>Improved genomic resources and new bioinformatic workflow for the carcinogenic parasite Clonorchis sinensis: Biotechnological implications.</title>
        <authorList>
            <person name="Wang D."/>
            <person name="Korhonen P.K."/>
            <person name="Gasser R.B."/>
            <person name="Young N.D."/>
        </authorList>
    </citation>
    <scope>NUCLEOTIDE SEQUENCE [LARGE SCALE GENOMIC DNA]</scope>
    <source>
        <strain evidence="1">Cs-k2</strain>
    </source>
</reference>
<dbReference type="AlphaFoldDB" id="A0A3R7EWF8"/>
<gene>
    <name evidence="1" type="ORF">CSKR_108299</name>
</gene>
<evidence type="ECO:0000313" key="1">
    <source>
        <dbReference type="EMBL" id="KAG5446640.1"/>
    </source>
</evidence>
<reference evidence="1 2" key="2">
    <citation type="journal article" date="2021" name="Genomics">
        <title>High-quality reference genome for Clonorchis sinensis.</title>
        <authorList>
            <person name="Young N.D."/>
            <person name="Stroehlein A.J."/>
            <person name="Kinkar L."/>
            <person name="Wang T."/>
            <person name="Sohn W.M."/>
            <person name="Chang B.C.H."/>
            <person name="Kaur P."/>
            <person name="Weisz D."/>
            <person name="Dudchenko O."/>
            <person name="Aiden E.L."/>
            <person name="Korhonen P.K."/>
            <person name="Gasser R.B."/>
        </authorList>
    </citation>
    <scope>NUCLEOTIDE SEQUENCE [LARGE SCALE GENOMIC DNA]</scope>
    <source>
        <strain evidence="1">Cs-k2</strain>
    </source>
</reference>
<protein>
    <submittedName>
        <fullName evidence="1">Uncharacterized protein</fullName>
    </submittedName>
</protein>
<organism evidence="1 2">
    <name type="scientific">Clonorchis sinensis</name>
    <name type="common">Chinese liver fluke</name>
    <dbReference type="NCBI Taxonomy" id="79923"/>
    <lineage>
        <taxon>Eukaryota</taxon>
        <taxon>Metazoa</taxon>
        <taxon>Spiralia</taxon>
        <taxon>Lophotrochozoa</taxon>
        <taxon>Platyhelminthes</taxon>
        <taxon>Trematoda</taxon>
        <taxon>Digenea</taxon>
        <taxon>Opisthorchiida</taxon>
        <taxon>Opisthorchiata</taxon>
        <taxon>Opisthorchiidae</taxon>
        <taxon>Clonorchis</taxon>
    </lineage>
</organism>
<sequence>MSLRFPHTVRYERPLPGLNSPFITGLITVTLANSISERCWNPSFGCIQYHMKSSQDYLRQVDESGTPIAPLKREHFHALSDVKIQMRPTCAGGVVVIRLSGLSDVQSSKPGTANDIHCCTVICECHGCTRAGILPGRPHLDGRMIRVLNQSLWLKSLTVRQRCWAGNASTLPFLRNTSPHMFQPPTWRARRQRDVDFSLVLLRLSPDLTFRQGLLFSSLEPEPLHSMTTKNNELMRDCLTET</sequence>